<dbReference type="AlphaFoldDB" id="A0A0A1DFS8"/>
<evidence type="ECO:0000313" key="2">
    <source>
        <dbReference type="Proteomes" id="UP000030300"/>
    </source>
</evidence>
<proteinExistence type="predicted"/>
<dbReference type="STRING" id="2045.KR76_04145"/>
<sequence length="92" mass="10731">MPETPIDRTEPAYQYGRMLGTFQRGLLEFARLVQAGFDEGRYGRRVIELSAQEREHIAEEAHRRRLAAERRQGLQYVDRYAAKVRADLGLPR</sequence>
<dbReference type="EMBL" id="CP009896">
    <property type="protein sequence ID" value="AIY16151.1"/>
    <property type="molecule type" value="Genomic_DNA"/>
</dbReference>
<dbReference type="KEGG" id="psim:KR76_04145"/>
<dbReference type="Proteomes" id="UP000030300">
    <property type="component" value="Chromosome"/>
</dbReference>
<dbReference type="HOGENOM" id="CLU_2410307_0_0_11"/>
<organism evidence="1 2">
    <name type="scientific">Nocardioides simplex</name>
    <name type="common">Arthrobacter simplex</name>
    <dbReference type="NCBI Taxonomy" id="2045"/>
    <lineage>
        <taxon>Bacteria</taxon>
        <taxon>Bacillati</taxon>
        <taxon>Actinomycetota</taxon>
        <taxon>Actinomycetes</taxon>
        <taxon>Propionibacteriales</taxon>
        <taxon>Nocardioidaceae</taxon>
        <taxon>Pimelobacter</taxon>
    </lineage>
</organism>
<keyword evidence="2" id="KW-1185">Reference proteome</keyword>
<dbReference type="GeneID" id="96608152"/>
<gene>
    <name evidence="1" type="ORF">KR76_04145</name>
</gene>
<accession>A0A0A1DFS8</accession>
<name>A0A0A1DFS8_NOCSI</name>
<dbReference type="RefSeq" id="WP_038676837.1">
    <property type="nucleotide sequence ID" value="NZ_BJMC01000029.1"/>
</dbReference>
<protein>
    <submittedName>
        <fullName evidence="1">Uncharacterized protein</fullName>
    </submittedName>
</protein>
<evidence type="ECO:0000313" key="1">
    <source>
        <dbReference type="EMBL" id="AIY16151.1"/>
    </source>
</evidence>
<reference evidence="1 2" key="1">
    <citation type="journal article" date="2015" name="Genome Announc.">
        <title>Complete Genome Sequence of Steroid-Transforming Nocardioides simplex VKM Ac-2033D.</title>
        <authorList>
            <person name="Shtratnikova V.Y."/>
            <person name="Schelkunov M.I."/>
            <person name="Pekov Y.A."/>
            <person name="Fokina V.V."/>
            <person name="Logacheva M.D."/>
            <person name="Sokolov S.L."/>
            <person name="Bragin E.Y."/>
            <person name="Ashapkin V.V."/>
            <person name="Donova M.V."/>
        </authorList>
    </citation>
    <scope>NUCLEOTIDE SEQUENCE [LARGE SCALE GENOMIC DNA]</scope>
    <source>
        <strain evidence="1 2">VKM Ac-2033D</strain>
    </source>
</reference>